<dbReference type="KEGG" id="vg:5130440"/>
<comment type="similarity">
    <text evidence="1">Belongs to the ribonucleoside diphosphate reductase large chain family.</text>
</comment>
<name>Q4Z9A8_BPTWO</name>
<dbReference type="EMBL" id="AY954970">
    <property type="protein sequence ID" value="AAX92329.1"/>
    <property type="molecule type" value="Genomic_DNA"/>
</dbReference>
<dbReference type="Pfam" id="PF02867">
    <property type="entry name" value="Ribonuc_red_lgC"/>
    <property type="match status" value="1"/>
</dbReference>
<evidence type="ECO:0000313" key="3">
    <source>
        <dbReference type="EMBL" id="AAX92329.1"/>
    </source>
</evidence>
<dbReference type="InterPro" id="IPR039718">
    <property type="entry name" value="Rrm1"/>
</dbReference>
<dbReference type="GeneID" id="5130440"/>
<protein>
    <submittedName>
        <fullName evidence="3">ORF033</fullName>
    </submittedName>
</protein>
<dbReference type="GO" id="GO:0009263">
    <property type="term" value="P:deoxyribonucleotide biosynthetic process"/>
    <property type="evidence" value="ECO:0007669"/>
    <property type="project" value="TreeGrafter"/>
</dbReference>
<dbReference type="Gene3D" id="3.20.70.20">
    <property type="match status" value="1"/>
</dbReference>
<proteinExistence type="inferred from homology"/>
<keyword evidence="4" id="KW-1185">Reference proteome</keyword>
<dbReference type="InterPro" id="IPR000788">
    <property type="entry name" value="RNR_lg_C"/>
</dbReference>
<dbReference type="SUPFAM" id="SSF51998">
    <property type="entry name" value="PFL-like glycyl radical enzymes"/>
    <property type="match status" value="1"/>
</dbReference>
<sequence length="300" mass="34538">MELLKEDKYYYTFNVYDVKQKYGFTLNEINMSEYYDIFVNDDDIRKEKYYTRDIMTDIARTQLESGYPYVFYIDNANDNHPLKKLGKVQMSNLCCEVTQLQEVSDIFPYLQSHNDTIGNDVVCTLGSLNLVNVVEKGLLKESVDSGIRSLSKVTDLMNVPFLPSVQKANDELRAIGLGAMNWHGLLAKNMLSYGSRESLDIANSLFSAIRYYSIKSSMELAKETGKVFKGFKESEYYTGEVFSSYIQKSHEPRTKKAKKVLEKVYIPTEEDWNSLSKDVKEYGMYNGYLNNLAPYILGRV</sequence>
<dbReference type="GO" id="GO:0005524">
    <property type="term" value="F:ATP binding"/>
    <property type="evidence" value="ECO:0007669"/>
    <property type="project" value="TreeGrafter"/>
</dbReference>
<feature type="domain" description="Ribonucleotide reductase large subunit C-terminal" evidence="2">
    <location>
        <begin position="1"/>
        <end position="294"/>
    </location>
</feature>
<reference evidence="3 4" key="1">
    <citation type="journal article" date="2005" name="Proc. Natl. Acad. Sci. U.S.A.">
        <title>The complete genomes and proteomes of 27 Staphylococcus aureus bacteriophages.</title>
        <authorList>
            <person name="Kwan T."/>
            <person name="Liu J."/>
            <person name="Dubow M."/>
            <person name="Gros P."/>
            <person name="Pelletier J."/>
        </authorList>
    </citation>
    <scope>NUCLEOTIDE SEQUENCE [LARGE SCALE GENOMIC DNA]</scope>
</reference>
<dbReference type="GO" id="GO:0004748">
    <property type="term" value="F:ribonucleoside-diphosphate reductase activity, thioredoxin disulfide as acceptor"/>
    <property type="evidence" value="ECO:0007669"/>
    <property type="project" value="TreeGrafter"/>
</dbReference>
<organismHost>
    <name type="scientific">Twortvirus twort</name>
    <dbReference type="NCBI Taxonomy" id="55510"/>
</organismHost>
<accession>Q4Z9A8</accession>
<dbReference type="PANTHER" id="PTHR11573">
    <property type="entry name" value="RIBONUCLEOSIDE-DIPHOSPHATE REDUCTASE LARGE CHAIN"/>
    <property type="match status" value="1"/>
</dbReference>
<dbReference type="Proteomes" id="UP000001466">
    <property type="component" value="Segment"/>
</dbReference>
<evidence type="ECO:0000259" key="2">
    <source>
        <dbReference type="Pfam" id="PF02867"/>
    </source>
</evidence>
<dbReference type="RefSeq" id="YP_238597.1">
    <property type="nucleotide sequence ID" value="NC_007021.1"/>
</dbReference>
<evidence type="ECO:0000256" key="1">
    <source>
        <dbReference type="ARBA" id="ARBA00010406"/>
    </source>
</evidence>
<dbReference type="PANTHER" id="PTHR11573:SF30">
    <property type="entry name" value="RIBONUCLEOSIDE-DIPHOSPHATE REDUCTASE 2 SUBUNIT ALPHA"/>
    <property type="match status" value="1"/>
</dbReference>
<dbReference type="PRINTS" id="PR01183">
    <property type="entry name" value="RIBORDTASEM1"/>
</dbReference>
<evidence type="ECO:0000313" key="4">
    <source>
        <dbReference type="Proteomes" id="UP000001466"/>
    </source>
</evidence>
<organism evidence="3 4">
    <name type="scientific">Staphylococcus phage Twort (strain DSM 17442 / HER 48)</name>
    <name type="common">Bacteriophage Twort</name>
    <dbReference type="NCBI Taxonomy" id="2908167"/>
    <lineage>
        <taxon>Viruses</taxon>
        <taxon>Duplodnaviria</taxon>
        <taxon>Heunggongvirae</taxon>
        <taxon>Uroviricota</taxon>
        <taxon>Caudoviricetes</taxon>
        <taxon>Herelleviridae</taxon>
        <taxon>Twortvirinae</taxon>
        <taxon>Twortvirus</taxon>
        <taxon>Twortvirus twort</taxon>
    </lineage>
</organism>